<keyword evidence="2" id="KW-1185">Reference proteome</keyword>
<evidence type="ECO:0000313" key="2">
    <source>
        <dbReference type="Proteomes" id="UP001283361"/>
    </source>
</evidence>
<comment type="caution">
    <text evidence="1">The sequence shown here is derived from an EMBL/GenBank/DDBJ whole genome shotgun (WGS) entry which is preliminary data.</text>
</comment>
<dbReference type="AlphaFoldDB" id="A0AAE1CJ79"/>
<name>A0AAE1CJ79_9GAST</name>
<feature type="non-terminal residue" evidence="1">
    <location>
        <position position="1"/>
    </location>
</feature>
<organism evidence="1 2">
    <name type="scientific">Elysia crispata</name>
    <name type="common">lettuce slug</name>
    <dbReference type="NCBI Taxonomy" id="231223"/>
    <lineage>
        <taxon>Eukaryota</taxon>
        <taxon>Metazoa</taxon>
        <taxon>Spiralia</taxon>
        <taxon>Lophotrochozoa</taxon>
        <taxon>Mollusca</taxon>
        <taxon>Gastropoda</taxon>
        <taxon>Heterobranchia</taxon>
        <taxon>Euthyneura</taxon>
        <taxon>Panpulmonata</taxon>
        <taxon>Sacoglossa</taxon>
        <taxon>Placobranchoidea</taxon>
        <taxon>Plakobranchidae</taxon>
        <taxon>Elysia</taxon>
    </lineage>
</organism>
<accession>A0AAE1CJ79</accession>
<evidence type="ECO:0000313" key="1">
    <source>
        <dbReference type="EMBL" id="KAK3699014.1"/>
    </source>
</evidence>
<sequence length="87" mass="9659">MSTFPRYYLVFSVNGELGAAVYYQQKPSALRLFNLHLASTQDLNSAVVRYSGDLMRNIGGEPLKIPEYLDTVMDSIGNQKALLNGSE</sequence>
<reference evidence="1" key="1">
    <citation type="journal article" date="2023" name="G3 (Bethesda)">
        <title>A reference genome for the long-term kleptoplast-retaining sea slug Elysia crispata morphotype clarki.</title>
        <authorList>
            <person name="Eastman K.E."/>
            <person name="Pendleton A.L."/>
            <person name="Shaikh M.A."/>
            <person name="Suttiyut T."/>
            <person name="Ogas R."/>
            <person name="Tomko P."/>
            <person name="Gavelis G."/>
            <person name="Widhalm J.R."/>
            <person name="Wisecaver J.H."/>
        </authorList>
    </citation>
    <scope>NUCLEOTIDE SEQUENCE</scope>
    <source>
        <strain evidence="1">ECLA1</strain>
    </source>
</reference>
<proteinExistence type="predicted"/>
<dbReference type="EMBL" id="JAWDGP010007957">
    <property type="protein sequence ID" value="KAK3699014.1"/>
    <property type="molecule type" value="Genomic_DNA"/>
</dbReference>
<gene>
    <name evidence="1" type="ORF">RRG08_001278</name>
</gene>
<dbReference type="Proteomes" id="UP001283361">
    <property type="component" value="Unassembled WGS sequence"/>
</dbReference>
<protein>
    <submittedName>
        <fullName evidence="1">Uncharacterized protein</fullName>
    </submittedName>
</protein>